<sequence length="768" mass="86461">MSEMDVSMAVIQLRRTTVTDRTMLTPHDYDIIVLDEPSTSYGVPKYQDVQPYPVKKRTTVGGHGVGSTVIKLPSFRINDLSTSLAESVLNELAVKTRSNFRRAVAIPLWDDEGPSSSGRIAPGTVLMCAPVQAKDRLTYPYARLENLARLVNMCMQTPENLDLQTRHMILRIEEWLAHSQRLNPHFLASLFLRPSARSRVIKCSHNPAYVGIEIEGCLRNVSCSVRSVSSSVDLDEKVRYGNLCRVEMITYDKYNTFVMNPLFDSGLGLVDDEDPGYFIAAAPIRAVRTSSRTSISSDDWSKHYPLHRAAYVGDAAAIEALVALGVDVNQADRDTWTPLHYAAFYEHLDAMRALLNSGNANDWLPMVPLSKLYPVSKLYSLNVNAQNKGGATALHFAALNGNAYLVELLLSHPGIDMNLRNREGNRAVELCKDVPKRAWQDVAKLLLNWKTIEKIQVDFLAAGNVMVQLTEGAETSAARILAEIGRELKMEPSMLSLFALWVCSDSLSLQLKPDHKPLAHLNVKKWRAKVDKWTEQENSREKPRLVMRRSAHASLEAEIKASNNEFGLSLLYDEARQNFLKGYYPCKEKDTIYLAAVSTRILYGNSTKLSDKLDPHCIFPAHLLISKEKVAEMKSRISKALKDVKSTNVAHLQQEFLACCRQFRTYGSTFFISEVYMSQPHTSHLRAHCGVNDYGLHLISSVSMVLVASYDLRELKWSYDNGKPFLEVYARAHRHQMTIRTPQAAYIYMLLSKLCGQRLGKTSTNELR</sequence>
<dbReference type="Pfam" id="PF12796">
    <property type="entry name" value="Ank_2"/>
    <property type="match status" value="1"/>
</dbReference>
<dbReference type="InterPro" id="IPR000299">
    <property type="entry name" value="FERM_domain"/>
</dbReference>
<dbReference type="SUPFAM" id="SSF48403">
    <property type="entry name" value="Ankyrin repeat"/>
    <property type="match status" value="1"/>
</dbReference>
<dbReference type="InterPro" id="IPR014352">
    <property type="entry name" value="FERM/acyl-CoA-bd_prot_sf"/>
</dbReference>
<evidence type="ECO:0000313" key="3">
    <source>
        <dbReference type="EMBL" id="KAK6728193.1"/>
    </source>
</evidence>
<accession>A0ABR1BSX9</accession>
<dbReference type="InterPro" id="IPR036770">
    <property type="entry name" value="Ankyrin_rpt-contain_sf"/>
</dbReference>
<dbReference type="PANTHER" id="PTHR13283:SF11">
    <property type="entry name" value="KREV INTERACTION TRAPPED PROTEIN 1"/>
    <property type="match status" value="1"/>
</dbReference>
<feature type="repeat" description="ANK" evidence="1">
    <location>
        <begin position="389"/>
        <end position="422"/>
    </location>
</feature>
<dbReference type="InterPro" id="IPR019749">
    <property type="entry name" value="Band_41_domain"/>
</dbReference>
<keyword evidence="1" id="KW-0040">ANK repeat</keyword>
<dbReference type="PROSITE" id="PS50057">
    <property type="entry name" value="FERM_3"/>
    <property type="match status" value="1"/>
</dbReference>
<dbReference type="Pfam" id="PF13857">
    <property type="entry name" value="Ank_5"/>
    <property type="match status" value="1"/>
</dbReference>
<dbReference type="InterPro" id="IPR011993">
    <property type="entry name" value="PH-like_dom_sf"/>
</dbReference>
<dbReference type="Pfam" id="PF00373">
    <property type="entry name" value="FERM_M"/>
    <property type="match status" value="1"/>
</dbReference>
<dbReference type="PROSITE" id="PS50088">
    <property type="entry name" value="ANK_REPEAT"/>
    <property type="match status" value="3"/>
</dbReference>
<dbReference type="Gene3D" id="1.25.40.20">
    <property type="entry name" value="Ankyrin repeat-containing domain"/>
    <property type="match status" value="1"/>
</dbReference>
<dbReference type="InterPro" id="IPR051594">
    <property type="entry name" value="KRIT1/FRMD8"/>
</dbReference>
<feature type="repeat" description="ANK" evidence="1">
    <location>
        <begin position="334"/>
        <end position="358"/>
    </location>
</feature>
<dbReference type="PROSITE" id="PS50297">
    <property type="entry name" value="ANK_REP_REGION"/>
    <property type="match status" value="3"/>
</dbReference>
<dbReference type="InterPro" id="IPR057096">
    <property type="entry name" value="KRIT1_FRMD8_FERM_C"/>
</dbReference>
<comment type="caution">
    <text evidence="3">The sequence shown here is derived from an EMBL/GenBank/DDBJ whole genome shotgun (WGS) entry which is preliminary data.</text>
</comment>
<dbReference type="PANTHER" id="PTHR13283">
    <property type="entry name" value="KREV INTERACTION TRAPPED 1-RELATED"/>
    <property type="match status" value="1"/>
</dbReference>
<dbReference type="InterPro" id="IPR019748">
    <property type="entry name" value="FERM_central"/>
</dbReference>
<evidence type="ECO:0000259" key="2">
    <source>
        <dbReference type="PROSITE" id="PS50057"/>
    </source>
</evidence>
<organism evidence="3 4">
    <name type="scientific">Necator americanus</name>
    <name type="common">Human hookworm</name>
    <dbReference type="NCBI Taxonomy" id="51031"/>
    <lineage>
        <taxon>Eukaryota</taxon>
        <taxon>Metazoa</taxon>
        <taxon>Ecdysozoa</taxon>
        <taxon>Nematoda</taxon>
        <taxon>Chromadorea</taxon>
        <taxon>Rhabditida</taxon>
        <taxon>Rhabditina</taxon>
        <taxon>Rhabditomorpha</taxon>
        <taxon>Strongyloidea</taxon>
        <taxon>Ancylostomatidae</taxon>
        <taxon>Bunostominae</taxon>
        <taxon>Necator</taxon>
    </lineage>
</organism>
<name>A0ABR1BSX9_NECAM</name>
<evidence type="ECO:0000313" key="4">
    <source>
        <dbReference type="Proteomes" id="UP001303046"/>
    </source>
</evidence>
<dbReference type="CDD" id="cd14473">
    <property type="entry name" value="FERM_B-lobe"/>
    <property type="match status" value="1"/>
</dbReference>
<keyword evidence="4" id="KW-1185">Reference proteome</keyword>
<feature type="domain" description="FERM" evidence="2">
    <location>
        <begin position="453"/>
        <end position="768"/>
    </location>
</feature>
<dbReference type="EMBL" id="JAVFWL010000001">
    <property type="protein sequence ID" value="KAK6728193.1"/>
    <property type="molecule type" value="Genomic_DNA"/>
</dbReference>
<dbReference type="SMART" id="SM00248">
    <property type="entry name" value="ANK"/>
    <property type="match status" value="3"/>
</dbReference>
<proteinExistence type="predicted"/>
<dbReference type="InterPro" id="IPR043058">
    <property type="entry name" value="NUDIX_sf"/>
</dbReference>
<reference evidence="3 4" key="1">
    <citation type="submission" date="2023-08" db="EMBL/GenBank/DDBJ databases">
        <title>A Necator americanus chromosomal reference genome.</title>
        <authorList>
            <person name="Ilik V."/>
            <person name="Petrzelkova K.J."/>
            <person name="Pardy F."/>
            <person name="Fuh T."/>
            <person name="Niatou-Singa F.S."/>
            <person name="Gouil Q."/>
            <person name="Baker L."/>
            <person name="Ritchie M.E."/>
            <person name="Jex A.R."/>
            <person name="Gazzola D."/>
            <person name="Li H."/>
            <person name="Toshio Fujiwara R."/>
            <person name="Zhan B."/>
            <person name="Aroian R.V."/>
            <person name="Pafco B."/>
            <person name="Schwarz E.M."/>
        </authorList>
    </citation>
    <scope>NUCLEOTIDE SEQUENCE [LARGE SCALE GENOMIC DNA]</scope>
    <source>
        <strain evidence="3 4">Aroian</strain>
        <tissue evidence="3">Whole animal</tissue>
    </source>
</reference>
<dbReference type="SUPFAM" id="SSF47031">
    <property type="entry name" value="Second domain of FERM"/>
    <property type="match status" value="1"/>
</dbReference>
<dbReference type="Pfam" id="PF24522">
    <property type="entry name" value="KRIT1_FRMD8_FERM_C"/>
    <property type="match status" value="1"/>
</dbReference>
<dbReference type="Gene3D" id="3.10.20.90">
    <property type="entry name" value="Phosphatidylinositol 3-kinase Catalytic Subunit, Chain A, domain 1"/>
    <property type="match status" value="1"/>
</dbReference>
<feature type="repeat" description="ANK" evidence="1">
    <location>
        <begin position="301"/>
        <end position="333"/>
    </location>
</feature>
<gene>
    <name evidence="3" type="primary">Necator_chrI.g1817</name>
    <name evidence="3" type="ORF">RB195_005691</name>
</gene>
<protein>
    <recommendedName>
        <fullName evidence="2">FERM domain-containing protein</fullName>
    </recommendedName>
</protein>
<evidence type="ECO:0000256" key="1">
    <source>
        <dbReference type="PROSITE-ProRule" id="PRU00023"/>
    </source>
</evidence>
<dbReference type="Gene3D" id="3.30.70.2240">
    <property type="entry name" value="KRIT, N-terminal Nudix domain, NPxY motif-rich region"/>
    <property type="match status" value="1"/>
</dbReference>
<dbReference type="InterPro" id="IPR035963">
    <property type="entry name" value="FERM_2"/>
</dbReference>
<dbReference type="InterPro" id="IPR002110">
    <property type="entry name" value="Ankyrin_rpt"/>
</dbReference>
<dbReference type="Gene3D" id="2.30.29.30">
    <property type="entry name" value="Pleckstrin-homology domain (PH domain)/Phosphotyrosine-binding domain (PTB)"/>
    <property type="match status" value="1"/>
</dbReference>
<dbReference type="Gene3D" id="1.20.80.10">
    <property type="match status" value="1"/>
</dbReference>
<dbReference type="Proteomes" id="UP001303046">
    <property type="component" value="Unassembled WGS sequence"/>
</dbReference>
<dbReference type="SMART" id="SM00295">
    <property type="entry name" value="B41"/>
    <property type="match status" value="1"/>
</dbReference>